<feature type="compositionally biased region" description="Low complexity" evidence="1">
    <location>
        <begin position="33"/>
        <end position="45"/>
    </location>
</feature>
<protein>
    <submittedName>
        <fullName evidence="3">Uncharacterized protein LOC111118402</fullName>
    </submittedName>
</protein>
<sequence length="172" mass="19189">MAEKERSGPFMNGHLNGAMTNGHSDAETDKQSESSTTSSTQNLTSRGLPPVPKIDQPPPLPKDPPRTDKIPPRIRTTRPPSNTVSKFIPENEITIPKDGNLSSFNTEEMVTFFRHMGVEDKIVNHLQRKGLTGKKFSSLRDADLETIGIKNPIVSYFRDRSKSSKKNVPFML</sequence>
<evidence type="ECO:0000313" key="3">
    <source>
        <dbReference type="RefSeq" id="XP_022313560.1"/>
    </source>
</evidence>
<accession>A0A8B8CCZ9</accession>
<feature type="region of interest" description="Disordered" evidence="1">
    <location>
        <begin position="1"/>
        <end position="91"/>
    </location>
</feature>
<dbReference type="GeneID" id="111118402"/>
<dbReference type="KEGG" id="cvn:111118402"/>
<feature type="compositionally biased region" description="Pro residues" evidence="1">
    <location>
        <begin position="49"/>
        <end position="62"/>
    </location>
</feature>
<evidence type="ECO:0000256" key="1">
    <source>
        <dbReference type="SAM" id="MobiDB-lite"/>
    </source>
</evidence>
<evidence type="ECO:0000313" key="2">
    <source>
        <dbReference type="Proteomes" id="UP000694844"/>
    </source>
</evidence>
<dbReference type="OrthoDB" id="6128388at2759"/>
<proteinExistence type="predicted"/>
<dbReference type="Proteomes" id="UP000694844">
    <property type="component" value="Chromosome 2"/>
</dbReference>
<reference evidence="3" key="1">
    <citation type="submission" date="2025-08" db="UniProtKB">
        <authorList>
            <consortium name="RefSeq"/>
        </authorList>
    </citation>
    <scope>IDENTIFICATION</scope>
    <source>
        <tissue evidence="3">Whole sample</tissue>
    </source>
</reference>
<name>A0A8B8CCZ9_CRAVI</name>
<organism evidence="2 3">
    <name type="scientific">Crassostrea virginica</name>
    <name type="common">Eastern oyster</name>
    <dbReference type="NCBI Taxonomy" id="6565"/>
    <lineage>
        <taxon>Eukaryota</taxon>
        <taxon>Metazoa</taxon>
        <taxon>Spiralia</taxon>
        <taxon>Lophotrochozoa</taxon>
        <taxon>Mollusca</taxon>
        <taxon>Bivalvia</taxon>
        <taxon>Autobranchia</taxon>
        <taxon>Pteriomorphia</taxon>
        <taxon>Ostreida</taxon>
        <taxon>Ostreoidea</taxon>
        <taxon>Ostreidae</taxon>
        <taxon>Crassostrea</taxon>
    </lineage>
</organism>
<dbReference type="AlphaFoldDB" id="A0A8B8CCZ9"/>
<gene>
    <name evidence="3" type="primary">LOC111118402</name>
</gene>
<keyword evidence="2" id="KW-1185">Reference proteome</keyword>
<dbReference type="RefSeq" id="XP_022313560.1">
    <property type="nucleotide sequence ID" value="XM_022457852.1"/>
</dbReference>